<dbReference type="InterPro" id="IPR016187">
    <property type="entry name" value="CTDL_fold"/>
</dbReference>
<dbReference type="Gene3D" id="3.90.1580.10">
    <property type="entry name" value="paralog of FGE (formylglycine-generating enzyme)"/>
    <property type="match status" value="1"/>
</dbReference>
<keyword evidence="4" id="KW-1185">Reference proteome</keyword>
<accession>A0ABZ0W274</accession>
<reference evidence="3 4" key="1">
    <citation type="submission" date="2023-12" db="EMBL/GenBank/DDBJ databases">
        <title>Genome sequencing and assembly of bacterial species from a model synthetic community.</title>
        <authorList>
            <person name="Hogle S.L."/>
        </authorList>
    </citation>
    <scope>NUCLEOTIDE SEQUENCE [LARGE SCALE GENOMIC DNA]</scope>
    <source>
        <strain evidence="3 4">HAMBI_3031</strain>
    </source>
</reference>
<dbReference type="InterPro" id="IPR051043">
    <property type="entry name" value="Sulfatase_Mod_Factor_Kinase"/>
</dbReference>
<sequence>MKRLLAVVFVLFLATNFSSAQKGQRLKKLVSKKSDISATLPLSVVEIPTGTFVMGDEADTSSVLKKELSKPVLISGFYLSQTEITNAQYKEFVYWVRDSIAARTLGGEYVTIIAGDTAVNWKQASKINYADPQIMSQLGDLLMDPSKTINNKRTIDPQKLVYLLQGFNYQEAAKKENKDKAPSEFIYKYSVPVYPDTLTWMRDFGYSNNEQMAVGYFSSPKFQNYPVVGVSWNQANAFCDWMTKQKINTYQAKNKMAEGGKCRLPTEAEWSYAASLDIAGNEKKKSSKSKDSDQVDVEAQGKIFPVYVNDSKKGQAGLYNMADNVSEWMITSYYEGGENFQNRFNPDIQFGTPQSESKFQRRKVLRGGSWKDSPSMVTTSNRSYEDMDATHSYIGFRVVINLPE</sequence>
<dbReference type="Proteomes" id="UP001325680">
    <property type="component" value="Chromosome"/>
</dbReference>
<dbReference type="RefSeq" id="WP_114793063.1">
    <property type="nucleotide sequence ID" value="NZ_CP139960.1"/>
</dbReference>
<feature type="chain" id="PRO_5046723876" evidence="1">
    <location>
        <begin position="21"/>
        <end position="404"/>
    </location>
</feature>
<keyword evidence="1" id="KW-0732">Signal</keyword>
<feature type="domain" description="Sulfatase-modifying factor enzyme-like" evidence="2">
    <location>
        <begin position="44"/>
        <end position="399"/>
    </location>
</feature>
<evidence type="ECO:0000256" key="1">
    <source>
        <dbReference type="SAM" id="SignalP"/>
    </source>
</evidence>
<proteinExistence type="predicted"/>
<organism evidence="3 4">
    <name type="scientific">Niabella yanshanensis</name>
    <dbReference type="NCBI Taxonomy" id="577386"/>
    <lineage>
        <taxon>Bacteria</taxon>
        <taxon>Pseudomonadati</taxon>
        <taxon>Bacteroidota</taxon>
        <taxon>Chitinophagia</taxon>
        <taxon>Chitinophagales</taxon>
        <taxon>Chitinophagaceae</taxon>
        <taxon>Niabella</taxon>
    </lineage>
</organism>
<evidence type="ECO:0000259" key="2">
    <source>
        <dbReference type="Pfam" id="PF03781"/>
    </source>
</evidence>
<name>A0ABZ0W274_9BACT</name>
<protein>
    <submittedName>
        <fullName evidence="3">SUMF1/EgtB/PvdO family nonheme iron enzyme</fullName>
    </submittedName>
</protein>
<evidence type="ECO:0000313" key="3">
    <source>
        <dbReference type="EMBL" id="WQD37201.1"/>
    </source>
</evidence>
<evidence type="ECO:0000313" key="4">
    <source>
        <dbReference type="Proteomes" id="UP001325680"/>
    </source>
</evidence>
<dbReference type="SUPFAM" id="SSF56436">
    <property type="entry name" value="C-type lectin-like"/>
    <property type="match status" value="1"/>
</dbReference>
<dbReference type="PANTHER" id="PTHR23150:SF19">
    <property type="entry name" value="FORMYLGLYCINE-GENERATING ENZYME"/>
    <property type="match status" value="1"/>
</dbReference>
<feature type="signal peptide" evidence="1">
    <location>
        <begin position="1"/>
        <end position="20"/>
    </location>
</feature>
<gene>
    <name evidence="3" type="ORF">U0035_16145</name>
</gene>
<dbReference type="EMBL" id="CP139960">
    <property type="protein sequence ID" value="WQD37201.1"/>
    <property type="molecule type" value="Genomic_DNA"/>
</dbReference>
<dbReference type="PANTHER" id="PTHR23150">
    <property type="entry name" value="SULFATASE MODIFYING FACTOR 1, 2"/>
    <property type="match status" value="1"/>
</dbReference>
<dbReference type="InterPro" id="IPR042095">
    <property type="entry name" value="SUMF_sf"/>
</dbReference>
<dbReference type="Pfam" id="PF03781">
    <property type="entry name" value="FGE-sulfatase"/>
    <property type="match status" value="1"/>
</dbReference>
<dbReference type="InterPro" id="IPR005532">
    <property type="entry name" value="SUMF_dom"/>
</dbReference>